<name>A0A5S9C1A1_9CAUD</name>
<organism evidence="2 3">
    <name type="scientific">Tenacibaculum phage PTm5</name>
    <dbReference type="NCBI Taxonomy" id="2547426"/>
    <lineage>
        <taxon>Viruses</taxon>
        <taxon>Duplodnaviria</taxon>
        <taxon>Heunggongvirae</taxon>
        <taxon>Uroviricota</taxon>
        <taxon>Caudoviricetes</taxon>
        <taxon>Shirahamavirus</taxon>
        <taxon>Shirahamavirus PTm1</taxon>
    </lineage>
</organism>
<reference evidence="2 3" key="1">
    <citation type="journal article" date="2019" name="Arch. Virol.">
        <title>A novel jumbo Tenacibaculum maritimum lytic phage with head-fiber-like appendages.</title>
        <authorList>
            <person name="Kawato Y."/>
            <person name="Istiqomah I."/>
            <person name="Gaafar A.Y."/>
            <person name="Hanaoka M."/>
            <person name="Ishimaru K."/>
            <person name="Yasuike M."/>
            <person name="Nishiki I."/>
            <person name="Nakamura Y."/>
            <person name="Fujiwara A."/>
            <person name="Nakai T."/>
        </authorList>
    </citation>
    <scope>NUCLEOTIDE SEQUENCE [LARGE SCALE GENOMIC DNA]</scope>
    <source>
        <strain evidence="2 3">PTm5</strain>
    </source>
</reference>
<evidence type="ECO:0000256" key="1">
    <source>
        <dbReference type="SAM" id="Coils"/>
    </source>
</evidence>
<dbReference type="Proteomes" id="UP000424080">
    <property type="component" value="Segment"/>
</dbReference>
<evidence type="ECO:0000313" key="2">
    <source>
        <dbReference type="EMBL" id="BBI90743.1"/>
    </source>
</evidence>
<proteinExistence type="predicted"/>
<evidence type="ECO:0000313" key="3">
    <source>
        <dbReference type="Proteomes" id="UP000424080"/>
    </source>
</evidence>
<feature type="coiled-coil region" evidence="1">
    <location>
        <begin position="124"/>
        <end position="158"/>
    </location>
</feature>
<dbReference type="EMBL" id="AP019525">
    <property type="protein sequence ID" value="BBI90743.1"/>
    <property type="molecule type" value="Genomic_DNA"/>
</dbReference>
<sequence>MSKSKIASIAEMNNFRAECGDIKSIEEIRALLDKLTKESKDYSIPVKEIKLKNITSIIKFFENVKNVPFNLTAPFVACYDQLKGLTTDDSLKYDQIKVIQTMLVGASWDAKAGTKDPVKEGRELLNALKSLEKANIELGQLEQKIQIAGAREVEIEQEIKTGMEFKPASSDDTSKLVAEVDAEVKAESKK</sequence>
<accession>A0A5S9C1A1</accession>
<protein>
    <submittedName>
        <fullName evidence="2">Uncharacterized protein</fullName>
    </submittedName>
</protein>
<keyword evidence="1" id="KW-0175">Coiled coil</keyword>